<keyword evidence="1" id="KW-0472">Membrane</keyword>
<keyword evidence="1" id="KW-1133">Transmembrane helix</keyword>
<protein>
    <recommendedName>
        <fullName evidence="5">Signal peptidase</fullName>
    </recommendedName>
</protein>
<proteinExistence type="predicted"/>
<dbReference type="Proteomes" id="UP000028715">
    <property type="component" value="Unassembled WGS sequence"/>
</dbReference>
<dbReference type="eggNOG" id="ENOG5030YW8">
    <property type="taxonomic scope" value="Bacteria"/>
</dbReference>
<evidence type="ECO:0000313" key="4">
    <source>
        <dbReference type="Proteomes" id="UP000028715"/>
    </source>
</evidence>
<keyword evidence="1" id="KW-0812">Transmembrane</keyword>
<keyword evidence="2" id="KW-0732">Signal</keyword>
<evidence type="ECO:0008006" key="5">
    <source>
        <dbReference type="Google" id="ProtNLM"/>
    </source>
</evidence>
<keyword evidence="4" id="KW-1185">Reference proteome</keyword>
<accession>A0A085ZK99</accession>
<evidence type="ECO:0000256" key="1">
    <source>
        <dbReference type="SAM" id="Phobius"/>
    </source>
</evidence>
<evidence type="ECO:0000256" key="2">
    <source>
        <dbReference type="SAM" id="SignalP"/>
    </source>
</evidence>
<comment type="caution">
    <text evidence="3">The sequence shown here is derived from an EMBL/GenBank/DDBJ whole genome shotgun (WGS) entry which is preliminary data.</text>
</comment>
<feature type="signal peptide" evidence="2">
    <location>
        <begin position="1"/>
        <end position="23"/>
    </location>
</feature>
<sequence>MKIIKTLFLVFVLILLNASNAAAADMPTPETNASADDDCPACPPDQNQVPINQNITLLLIGGLVLGAFVVYNNKIKKASV</sequence>
<feature type="transmembrane region" description="Helical" evidence="1">
    <location>
        <begin position="54"/>
        <end position="71"/>
    </location>
</feature>
<reference evidence="3 4" key="1">
    <citation type="submission" date="2014-07" db="EMBL/GenBank/DDBJ databases">
        <title>Genome of Flavobacterium reichenbachii LMG 25512.</title>
        <authorList>
            <person name="Stropko S.J."/>
            <person name="Pipes S.E."/>
            <person name="Newman J.D."/>
        </authorList>
    </citation>
    <scope>NUCLEOTIDE SEQUENCE [LARGE SCALE GENOMIC DNA]</scope>
    <source>
        <strain evidence="3 4">LMG 25512</strain>
    </source>
</reference>
<dbReference type="EMBL" id="JPRL01000001">
    <property type="protein sequence ID" value="KFF04863.1"/>
    <property type="molecule type" value="Genomic_DNA"/>
</dbReference>
<name>A0A085ZK99_9FLAO</name>
<gene>
    <name evidence="3" type="ORF">IW19_04655</name>
</gene>
<dbReference type="RefSeq" id="WP_035681689.1">
    <property type="nucleotide sequence ID" value="NZ_JPRL01000001.1"/>
</dbReference>
<evidence type="ECO:0000313" key="3">
    <source>
        <dbReference type="EMBL" id="KFF04863.1"/>
    </source>
</evidence>
<dbReference type="AlphaFoldDB" id="A0A085ZK99"/>
<feature type="chain" id="PRO_5001801223" description="Signal peptidase" evidence="2">
    <location>
        <begin position="24"/>
        <end position="80"/>
    </location>
</feature>
<organism evidence="3 4">
    <name type="scientific">Flavobacterium reichenbachii</name>
    <dbReference type="NCBI Taxonomy" id="362418"/>
    <lineage>
        <taxon>Bacteria</taxon>
        <taxon>Pseudomonadati</taxon>
        <taxon>Bacteroidota</taxon>
        <taxon>Flavobacteriia</taxon>
        <taxon>Flavobacteriales</taxon>
        <taxon>Flavobacteriaceae</taxon>
        <taxon>Flavobacterium</taxon>
    </lineage>
</organism>